<name>A0A328AVX7_9CAUL</name>
<reference evidence="4" key="1">
    <citation type="submission" date="2018-05" db="EMBL/GenBank/DDBJ databases">
        <authorList>
            <person name="Li X."/>
        </authorList>
    </citation>
    <scope>NUCLEOTIDE SEQUENCE [LARGE SCALE GENOMIC DNA]</scope>
    <source>
        <strain evidence="4">HKS-05</strain>
    </source>
</reference>
<evidence type="ECO:0000256" key="1">
    <source>
        <dbReference type="PROSITE-ProRule" id="PRU00464"/>
    </source>
</evidence>
<keyword evidence="4" id="KW-1185">Reference proteome</keyword>
<feature type="domain" description="HIT" evidence="2">
    <location>
        <begin position="34"/>
        <end position="108"/>
    </location>
</feature>
<dbReference type="GO" id="GO:0016787">
    <property type="term" value="F:hydrolase activity"/>
    <property type="evidence" value="ECO:0007669"/>
    <property type="project" value="UniProtKB-KW"/>
</dbReference>
<dbReference type="SUPFAM" id="SSF54197">
    <property type="entry name" value="HIT-like"/>
    <property type="match status" value="1"/>
</dbReference>
<dbReference type="OrthoDB" id="9799145at2"/>
<dbReference type="Gene3D" id="3.30.428.10">
    <property type="entry name" value="HIT-like"/>
    <property type="match status" value="1"/>
</dbReference>
<organism evidence="3 4">
    <name type="scientific">Phenylobacterium hankyongense</name>
    <dbReference type="NCBI Taxonomy" id="1813876"/>
    <lineage>
        <taxon>Bacteria</taxon>
        <taxon>Pseudomonadati</taxon>
        <taxon>Pseudomonadota</taxon>
        <taxon>Alphaproteobacteria</taxon>
        <taxon>Caulobacterales</taxon>
        <taxon>Caulobacteraceae</taxon>
        <taxon>Phenylobacterium</taxon>
    </lineage>
</organism>
<accession>A0A328AVX7</accession>
<protein>
    <submittedName>
        <fullName evidence="3">Diadenosine tetraphosphate hydrolase</fullName>
    </submittedName>
</protein>
<dbReference type="RefSeq" id="WP_111456575.1">
    <property type="nucleotide sequence ID" value="NZ_QFYP01000001.1"/>
</dbReference>
<dbReference type="Pfam" id="PF01230">
    <property type="entry name" value="HIT"/>
    <property type="match status" value="1"/>
</dbReference>
<dbReference type="AlphaFoldDB" id="A0A328AVX7"/>
<evidence type="ECO:0000313" key="3">
    <source>
        <dbReference type="EMBL" id="RAK59282.1"/>
    </source>
</evidence>
<dbReference type="PIRSF" id="PIRSF000714">
    <property type="entry name" value="HIT"/>
    <property type="match status" value="1"/>
</dbReference>
<evidence type="ECO:0000259" key="2">
    <source>
        <dbReference type="PROSITE" id="PS51084"/>
    </source>
</evidence>
<dbReference type="EMBL" id="QFYP01000001">
    <property type="protein sequence ID" value="RAK59282.1"/>
    <property type="molecule type" value="Genomic_DNA"/>
</dbReference>
<evidence type="ECO:0000313" key="4">
    <source>
        <dbReference type="Proteomes" id="UP000249842"/>
    </source>
</evidence>
<comment type="caution">
    <text evidence="3">The sequence shown here is derived from an EMBL/GenBank/DDBJ whole genome shotgun (WGS) entry which is preliminary data.</text>
</comment>
<dbReference type="Proteomes" id="UP000249842">
    <property type="component" value="Unassembled WGS sequence"/>
</dbReference>
<keyword evidence="3" id="KW-0378">Hydrolase</keyword>
<sequence length="139" mass="14896">MTQIDPAFLTTSEPLGDLALCHARLQTDARYPWIVLIPRVTGAYELEDLAPGERDVLMEEILQAGRAARAVGEALGRSATKLNVGQLGNVTPQLHIHVIGRRSDDAAWPGPVWGFGTAEAYADEAKRLAIAAAKQALGL</sequence>
<proteinExistence type="predicted"/>
<dbReference type="InterPro" id="IPR011146">
    <property type="entry name" value="HIT-like"/>
</dbReference>
<dbReference type="InterPro" id="IPR036265">
    <property type="entry name" value="HIT-like_sf"/>
</dbReference>
<comment type="caution">
    <text evidence="1">Lacks conserved residue(s) required for the propagation of feature annotation.</text>
</comment>
<dbReference type="InterPro" id="IPR026026">
    <property type="entry name" value="HIT_Hint"/>
</dbReference>
<dbReference type="PROSITE" id="PS51084">
    <property type="entry name" value="HIT_2"/>
    <property type="match status" value="1"/>
</dbReference>
<gene>
    <name evidence="3" type="ORF">DJ021_05430</name>
</gene>